<reference evidence="10" key="1">
    <citation type="submission" date="2015-11" db="EMBL/GenBank/DDBJ databases">
        <title>De novo transcriptome assembly of four potential Pierce s Disease insect vectors from Arizona vineyards.</title>
        <authorList>
            <person name="Tassone E.E."/>
        </authorList>
    </citation>
    <scope>NUCLEOTIDE SEQUENCE</scope>
</reference>
<name>A0A1B6KIX5_9HEMI</name>
<keyword evidence="8" id="KW-0999">Mitochondrion inner membrane</keyword>
<evidence type="ECO:0000256" key="3">
    <source>
        <dbReference type="ARBA" id="ARBA00022692"/>
    </source>
</evidence>
<dbReference type="Gene3D" id="3.10.450.320">
    <property type="entry name" value="Mitochondrial import inner membrane translocase subunit Tim21"/>
    <property type="match status" value="1"/>
</dbReference>
<keyword evidence="8" id="KW-0813">Transport</keyword>
<keyword evidence="5 8" id="KW-1133">Transmembrane helix</keyword>
<sequence>MAKLLCSIVGRSTVLSDFQYSLRGLKSGYFQTFKYIGIFTHQFLPSQPRLYSTGPEKPQGKSLQQQTQSNISEDVRPITFKTVKETTKTASYLGVILLGVGVTGIMFYTVLGELFSSKSPNNVYSKALERVCGDTRIMDALGEPISGYGEENRRGRRQHVSHLLYEKNGEKRLRMKFYVSGTRKRATVHLEMREDESGNYVYRYLFVELDDFGRHPIIFEDNRNARKSQVKRAKEEVDLSTPLNMNLNFPDGGLK</sequence>
<dbReference type="InterPro" id="IPR013261">
    <property type="entry name" value="Tim21"/>
</dbReference>
<keyword evidence="7 8" id="KW-0472">Membrane</keyword>
<comment type="function">
    <text evidence="8">Essential component of the TIM23 complex, a complex that mediates the translocation of transit peptide-containing proteins across the mitochondrial inner membrane.</text>
</comment>
<organism evidence="10">
    <name type="scientific">Graphocephala atropunctata</name>
    <dbReference type="NCBI Taxonomy" id="36148"/>
    <lineage>
        <taxon>Eukaryota</taxon>
        <taxon>Metazoa</taxon>
        <taxon>Ecdysozoa</taxon>
        <taxon>Arthropoda</taxon>
        <taxon>Hexapoda</taxon>
        <taxon>Insecta</taxon>
        <taxon>Pterygota</taxon>
        <taxon>Neoptera</taxon>
        <taxon>Paraneoptera</taxon>
        <taxon>Hemiptera</taxon>
        <taxon>Auchenorrhyncha</taxon>
        <taxon>Membracoidea</taxon>
        <taxon>Cicadellidae</taxon>
        <taxon>Cicadellinae</taxon>
        <taxon>Cicadellini</taxon>
        <taxon>Graphocephala</taxon>
    </lineage>
</organism>
<dbReference type="EMBL" id="GEBQ01028612">
    <property type="protein sequence ID" value="JAT11365.1"/>
    <property type="molecule type" value="Transcribed_RNA"/>
</dbReference>
<comment type="subunit">
    <text evidence="8">Component of the TIM23 complex.</text>
</comment>
<keyword evidence="8" id="KW-0653">Protein transport</keyword>
<evidence type="ECO:0000256" key="5">
    <source>
        <dbReference type="ARBA" id="ARBA00022989"/>
    </source>
</evidence>
<evidence type="ECO:0000256" key="1">
    <source>
        <dbReference type="ARBA" id="ARBA00004304"/>
    </source>
</evidence>
<evidence type="ECO:0000256" key="2">
    <source>
        <dbReference type="ARBA" id="ARBA00010867"/>
    </source>
</evidence>
<feature type="region of interest" description="Disordered" evidence="9">
    <location>
        <begin position="50"/>
        <end position="70"/>
    </location>
</feature>
<dbReference type="PANTHER" id="PTHR13032">
    <property type="entry name" value="MITOCHONDRIAL IMPORT INNER MEMBRANE TRANSLOCASE SUBUNIT TIM21"/>
    <property type="match status" value="1"/>
</dbReference>
<dbReference type="PANTHER" id="PTHR13032:SF6">
    <property type="entry name" value="MITOCHONDRIAL IMPORT INNER MEMBRANE TRANSLOCASE SUBUNIT TIM21"/>
    <property type="match status" value="1"/>
</dbReference>
<evidence type="ECO:0000256" key="7">
    <source>
        <dbReference type="ARBA" id="ARBA00023136"/>
    </source>
</evidence>
<evidence type="ECO:0000313" key="10">
    <source>
        <dbReference type="EMBL" id="JAT11365.1"/>
    </source>
</evidence>
<comment type="subcellular location">
    <subcellularLocation>
        <location evidence="8">Mitochondrion inner membrane</location>
        <topology evidence="8">Single-pass membrane protein</topology>
    </subcellularLocation>
    <subcellularLocation>
        <location evidence="1">Mitochondrion membrane</location>
        <topology evidence="1">Single-pass membrane protein</topology>
    </subcellularLocation>
</comment>
<dbReference type="InterPro" id="IPR038552">
    <property type="entry name" value="Tim21_IMS_sf"/>
</dbReference>
<dbReference type="AlphaFoldDB" id="A0A1B6KIX5"/>
<keyword evidence="8" id="KW-0811">Translocation</keyword>
<keyword evidence="4" id="KW-0809">Transit peptide</keyword>
<evidence type="ECO:0000256" key="4">
    <source>
        <dbReference type="ARBA" id="ARBA00022946"/>
    </source>
</evidence>
<comment type="similarity">
    <text evidence="2 8">Belongs to the TIM21 family.</text>
</comment>
<evidence type="ECO:0000256" key="6">
    <source>
        <dbReference type="ARBA" id="ARBA00023128"/>
    </source>
</evidence>
<keyword evidence="6 8" id="KW-0496">Mitochondrion</keyword>
<accession>A0A1B6KIX5</accession>
<keyword evidence="3 8" id="KW-0812">Transmembrane</keyword>
<dbReference type="Pfam" id="PF08294">
    <property type="entry name" value="TIM21"/>
    <property type="match status" value="1"/>
</dbReference>
<protein>
    <recommendedName>
        <fullName evidence="8">Mitochondrial import inner membrane translocase subunit Tim21</fullName>
    </recommendedName>
</protein>
<proteinExistence type="inferred from homology"/>
<evidence type="ECO:0000256" key="9">
    <source>
        <dbReference type="SAM" id="MobiDB-lite"/>
    </source>
</evidence>
<evidence type="ECO:0000256" key="8">
    <source>
        <dbReference type="RuleBase" id="RU367142"/>
    </source>
</evidence>
<feature type="transmembrane region" description="Helical" evidence="8">
    <location>
        <begin position="90"/>
        <end position="111"/>
    </location>
</feature>
<dbReference type="GO" id="GO:0005744">
    <property type="term" value="C:TIM23 mitochondrial import inner membrane translocase complex"/>
    <property type="evidence" value="ECO:0007669"/>
    <property type="project" value="UniProtKB-UniRule"/>
</dbReference>
<dbReference type="GO" id="GO:0030150">
    <property type="term" value="P:protein import into mitochondrial matrix"/>
    <property type="evidence" value="ECO:0007669"/>
    <property type="project" value="UniProtKB-UniRule"/>
</dbReference>
<gene>
    <name evidence="10" type="ORF">g.29627</name>
</gene>
<feature type="compositionally biased region" description="Polar residues" evidence="9">
    <location>
        <begin position="61"/>
        <end position="70"/>
    </location>
</feature>